<evidence type="ECO:0000256" key="2">
    <source>
        <dbReference type="ARBA" id="ARBA00023125"/>
    </source>
</evidence>
<dbReference type="PANTHER" id="PTHR39515">
    <property type="entry name" value="CONSERVED PROTEIN"/>
    <property type="match status" value="1"/>
</dbReference>
<dbReference type="InterPro" id="IPR000835">
    <property type="entry name" value="HTH_MarR-typ"/>
</dbReference>
<dbReference type="SMART" id="SM00347">
    <property type="entry name" value="HTH_MARR"/>
    <property type="match status" value="1"/>
</dbReference>
<name>A0A7S9QDV6_9RHOB</name>
<dbReference type="PROSITE" id="PS50995">
    <property type="entry name" value="HTH_MARR_2"/>
    <property type="match status" value="1"/>
</dbReference>
<keyword evidence="6" id="KW-1185">Reference proteome</keyword>
<dbReference type="InterPro" id="IPR036388">
    <property type="entry name" value="WH-like_DNA-bd_sf"/>
</dbReference>
<dbReference type="GO" id="GO:0003677">
    <property type="term" value="F:DNA binding"/>
    <property type="evidence" value="ECO:0007669"/>
    <property type="project" value="UniProtKB-KW"/>
</dbReference>
<sequence>MTENSSDPLAIALLSEIDTLEQLARGRLQRALPKGMELSQFAVLNHFARLGGEKTPAQLARVFHVTKGTMTNTLKKLEVAGWVHIRPDWEDGRKKWVTISPAGRAARDYAVQSVTPVFEDVLEGMGRERIRAALPFLRDLRTHLSNDA</sequence>
<dbReference type="PANTHER" id="PTHR39515:SF2">
    <property type="entry name" value="HTH-TYPE TRANSCRIPTIONAL REGULATOR RV0880"/>
    <property type="match status" value="1"/>
</dbReference>
<feature type="domain" description="HTH marR-type" evidence="4">
    <location>
        <begin position="6"/>
        <end position="142"/>
    </location>
</feature>
<proteinExistence type="predicted"/>
<dbReference type="PROSITE" id="PS01117">
    <property type="entry name" value="HTH_MARR_1"/>
    <property type="match status" value="1"/>
</dbReference>
<evidence type="ECO:0000256" key="1">
    <source>
        <dbReference type="ARBA" id="ARBA00023015"/>
    </source>
</evidence>
<dbReference type="Gene3D" id="1.10.10.10">
    <property type="entry name" value="Winged helix-like DNA-binding domain superfamily/Winged helix DNA-binding domain"/>
    <property type="match status" value="1"/>
</dbReference>
<dbReference type="Proteomes" id="UP000594800">
    <property type="component" value="Chromosome"/>
</dbReference>
<dbReference type="InterPro" id="IPR023187">
    <property type="entry name" value="Tscrpt_reg_MarR-type_CS"/>
</dbReference>
<dbReference type="Pfam" id="PF12802">
    <property type="entry name" value="MarR_2"/>
    <property type="match status" value="1"/>
</dbReference>
<dbReference type="EMBL" id="CP064942">
    <property type="protein sequence ID" value="QPH55388.1"/>
    <property type="molecule type" value="Genomic_DNA"/>
</dbReference>
<organism evidence="5 6">
    <name type="scientific">Pontivivens ytuae</name>
    <dbReference type="NCBI Taxonomy" id="2789856"/>
    <lineage>
        <taxon>Bacteria</taxon>
        <taxon>Pseudomonadati</taxon>
        <taxon>Pseudomonadota</taxon>
        <taxon>Alphaproteobacteria</taxon>
        <taxon>Rhodobacterales</taxon>
        <taxon>Paracoccaceae</taxon>
        <taxon>Pontivivens</taxon>
    </lineage>
</organism>
<dbReference type="InterPro" id="IPR052526">
    <property type="entry name" value="HTH-type_Bedaq_tolerance"/>
</dbReference>
<dbReference type="KEGG" id="poz:I0K15_06540"/>
<evidence type="ECO:0000256" key="3">
    <source>
        <dbReference type="ARBA" id="ARBA00023163"/>
    </source>
</evidence>
<evidence type="ECO:0000313" key="6">
    <source>
        <dbReference type="Proteomes" id="UP000594800"/>
    </source>
</evidence>
<dbReference type="AlphaFoldDB" id="A0A7S9QDV6"/>
<dbReference type="RefSeq" id="WP_196104587.1">
    <property type="nucleotide sequence ID" value="NZ_CP064942.1"/>
</dbReference>
<dbReference type="SUPFAM" id="SSF46785">
    <property type="entry name" value="Winged helix' DNA-binding domain"/>
    <property type="match status" value="1"/>
</dbReference>
<protein>
    <submittedName>
        <fullName evidence="5">MarR family transcriptional regulator</fullName>
    </submittedName>
</protein>
<accession>A0A7S9QDV6</accession>
<keyword evidence="1" id="KW-0805">Transcription regulation</keyword>
<keyword evidence="3" id="KW-0804">Transcription</keyword>
<dbReference type="GO" id="GO:0003700">
    <property type="term" value="F:DNA-binding transcription factor activity"/>
    <property type="evidence" value="ECO:0007669"/>
    <property type="project" value="InterPro"/>
</dbReference>
<keyword evidence="2" id="KW-0238">DNA-binding</keyword>
<dbReference type="InterPro" id="IPR036390">
    <property type="entry name" value="WH_DNA-bd_sf"/>
</dbReference>
<gene>
    <name evidence="5" type="ORF">I0K15_06540</name>
</gene>
<evidence type="ECO:0000259" key="4">
    <source>
        <dbReference type="PROSITE" id="PS50995"/>
    </source>
</evidence>
<evidence type="ECO:0000313" key="5">
    <source>
        <dbReference type="EMBL" id="QPH55388.1"/>
    </source>
</evidence>
<reference evidence="5 6" key="1">
    <citation type="submission" date="2020-11" db="EMBL/GenBank/DDBJ databases">
        <title>Description of Pontivivens ytuae sp. nov. isolated from deep sea sediment of Mariana Trench.</title>
        <authorList>
            <person name="Wang Z."/>
            <person name="Sun Q.-L."/>
            <person name="Xu X.-D."/>
            <person name="Tang Y.-Z."/>
            <person name="Zhang J."/>
        </authorList>
    </citation>
    <scope>NUCLEOTIDE SEQUENCE [LARGE SCALE GENOMIC DNA]</scope>
    <source>
        <strain evidence="5 6">MT2928</strain>
    </source>
</reference>